<reference evidence="2" key="1">
    <citation type="submission" date="2021-08" db="EMBL/GenBank/DDBJ databases">
        <title>WGS assembly of Ceratopteris richardii.</title>
        <authorList>
            <person name="Marchant D.B."/>
            <person name="Chen G."/>
            <person name="Jenkins J."/>
            <person name="Shu S."/>
            <person name="Leebens-Mack J."/>
            <person name="Grimwood J."/>
            <person name="Schmutz J."/>
            <person name="Soltis P."/>
            <person name="Soltis D."/>
            <person name="Chen Z.-H."/>
        </authorList>
    </citation>
    <scope>NUCLEOTIDE SEQUENCE</scope>
    <source>
        <strain evidence="2">Whitten #5841</strain>
        <tissue evidence="2">Leaf</tissue>
    </source>
</reference>
<dbReference type="InterPro" id="IPR027275">
    <property type="entry name" value="PRC-brl_dom"/>
</dbReference>
<dbReference type="Gene3D" id="2.30.30.240">
    <property type="entry name" value="PRC-barrel domain"/>
    <property type="match status" value="2"/>
</dbReference>
<dbReference type="Pfam" id="PF05239">
    <property type="entry name" value="PRC"/>
    <property type="match status" value="1"/>
</dbReference>
<evidence type="ECO:0000313" key="3">
    <source>
        <dbReference type="Proteomes" id="UP000825935"/>
    </source>
</evidence>
<dbReference type="PANTHER" id="PTHR36740">
    <property type="entry name" value="PRC DOMAIN-CONTAINING PROTEIN"/>
    <property type="match status" value="1"/>
</dbReference>
<dbReference type="OMA" id="GRIQIRQ"/>
<dbReference type="OrthoDB" id="539916at2759"/>
<dbReference type="Proteomes" id="UP000825935">
    <property type="component" value="Chromosome 11"/>
</dbReference>
<dbReference type="SUPFAM" id="SSF50346">
    <property type="entry name" value="PRC-barrel domain"/>
    <property type="match status" value="2"/>
</dbReference>
<comment type="caution">
    <text evidence="2">The sequence shown here is derived from an EMBL/GenBank/DDBJ whole genome shotgun (WGS) entry which is preliminary data.</text>
</comment>
<dbReference type="InterPro" id="IPR011033">
    <property type="entry name" value="PRC_barrel-like_sf"/>
</dbReference>
<dbReference type="PANTHER" id="PTHR36740:SF1">
    <property type="entry name" value="PRC-BARREL DOMAIN-CONTAINING PROTEIN"/>
    <property type="match status" value="1"/>
</dbReference>
<evidence type="ECO:0000313" key="2">
    <source>
        <dbReference type="EMBL" id="KAH7425539.1"/>
    </source>
</evidence>
<proteinExistence type="predicted"/>
<dbReference type="EMBL" id="CM035416">
    <property type="protein sequence ID" value="KAH7425539.1"/>
    <property type="molecule type" value="Genomic_DNA"/>
</dbReference>
<dbReference type="AlphaFoldDB" id="A0A8T2TYK0"/>
<protein>
    <recommendedName>
        <fullName evidence="1">PRC-barrel domain-containing protein</fullName>
    </recommendedName>
</protein>
<evidence type="ECO:0000259" key="1">
    <source>
        <dbReference type="Pfam" id="PF05239"/>
    </source>
</evidence>
<organism evidence="2 3">
    <name type="scientific">Ceratopteris richardii</name>
    <name type="common">Triangle waterfern</name>
    <dbReference type="NCBI Taxonomy" id="49495"/>
    <lineage>
        <taxon>Eukaryota</taxon>
        <taxon>Viridiplantae</taxon>
        <taxon>Streptophyta</taxon>
        <taxon>Embryophyta</taxon>
        <taxon>Tracheophyta</taxon>
        <taxon>Polypodiopsida</taxon>
        <taxon>Polypodiidae</taxon>
        <taxon>Polypodiales</taxon>
        <taxon>Pteridineae</taxon>
        <taxon>Pteridaceae</taxon>
        <taxon>Parkerioideae</taxon>
        <taxon>Ceratopteris</taxon>
    </lineage>
</organism>
<sequence length="415" mass="46968">MGGPAAALCSSSISLNLSSLTLSGASGRIQIRQVTDETRWRVKSLRQSLRLYLYERFSDQTPMDSGCFHSYSRKIRQNESRFPFRFRLSVNFNEIPSSTERFVQAEKAEDAVKTIENSANELQFLNMPNRVLRDSEHASDVSKTQKYTLERSVEEDYGLLKEQVEMDRRLQLARKEGPYGQGSMDAVRPLKRSNIIAKQVISQSSARIIGFVSQLWISVKLFSVVALEVRPSLLSGDVDKVFLADICQIGDVVLVNDESALENEITALDCETLVGYDVITEKGNGIGKIRDFSFDIQDGKLNFLEFDSIGFSLVPSSLISTYRLNVEDVIEVLPDYVVVKMGAESRIRRLTKGLWQLPNAGDKERNRKLVRSRLRKRSFSEGTDVVNQKGRPLPPSMRSRYFERLELEGVDARGE</sequence>
<keyword evidence="3" id="KW-1185">Reference proteome</keyword>
<name>A0A8T2TYK0_CERRI</name>
<accession>A0A8T2TYK0</accession>
<feature type="domain" description="PRC-barrel" evidence="1">
    <location>
        <begin position="271"/>
        <end position="317"/>
    </location>
</feature>
<gene>
    <name evidence="2" type="ORF">KP509_11G059600</name>
</gene>